<dbReference type="InterPro" id="IPR018186">
    <property type="entry name" value="TF_T-box_CS"/>
</dbReference>
<dbReference type="SMART" id="SM00425">
    <property type="entry name" value="TBOX"/>
    <property type="match status" value="1"/>
</dbReference>
<keyword evidence="3" id="KW-0805">Transcription regulation</keyword>
<evidence type="ECO:0000256" key="1">
    <source>
        <dbReference type="ARBA" id="ARBA00004123"/>
    </source>
</evidence>
<dbReference type="PRINTS" id="PR00937">
    <property type="entry name" value="TBOX"/>
</dbReference>
<dbReference type="GO" id="GO:0016331">
    <property type="term" value="P:morphogenesis of embryonic epithelium"/>
    <property type="evidence" value="ECO:0007669"/>
    <property type="project" value="TreeGrafter"/>
</dbReference>
<dbReference type="GO" id="GO:0001708">
    <property type="term" value="P:cell fate specification"/>
    <property type="evidence" value="ECO:0007669"/>
    <property type="project" value="TreeGrafter"/>
</dbReference>
<accession>A0A668RTT1</accession>
<dbReference type="Proteomes" id="UP000472276">
    <property type="component" value="Unassembled WGS sequence"/>
</dbReference>
<comment type="caution">
    <text evidence="7">Lacks conserved residue(s) required for the propagation of feature annotation.</text>
</comment>
<evidence type="ECO:0000256" key="2">
    <source>
        <dbReference type="ARBA" id="ARBA00022473"/>
    </source>
</evidence>
<dbReference type="GO" id="GO:0000785">
    <property type="term" value="C:chromatin"/>
    <property type="evidence" value="ECO:0007669"/>
    <property type="project" value="TreeGrafter"/>
</dbReference>
<feature type="region of interest" description="Disordered" evidence="8">
    <location>
        <begin position="377"/>
        <end position="400"/>
    </location>
</feature>
<keyword evidence="5" id="KW-0804">Transcription</keyword>
<feature type="domain" description="T-box" evidence="9">
    <location>
        <begin position="75"/>
        <end position="263"/>
    </location>
</feature>
<organism evidence="10 11">
    <name type="scientific">Oreochromis aureus</name>
    <name type="common">Israeli tilapia</name>
    <name type="synonym">Chromis aureus</name>
    <dbReference type="NCBI Taxonomy" id="47969"/>
    <lineage>
        <taxon>Eukaryota</taxon>
        <taxon>Metazoa</taxon>
        <taxon>Chordata</taxon>
        <taxon>Craniata</taxon>
        <taxon>Vertebrata</taxon>
        <taxon>Euteleostomi</taxon>
        <taxon>Actinopterygii</taxon>
        <taxon>Neopterygii</taxon>
        <taxon>Teleostei</taxon>
        <taxon>Neoteleostei</taxon>
        <taxon>Acanthomorphata</taxon>
        <taxon>Ovalentaria</taxon>
        <taxon>Cichlomorphae</taxon>
        <taxon>Cichliformes</taxon>
        <taxon>Cichlidae</taxon>
        <taxon>African cichlids</taxon>
        <taxon>Pseudocrenilabrinae</taxon>
        <taxon>Oreochromini</taxon>
        <taxon>Oreochromis</taxon>
    </lineage>
</organism>
<dbReference type="FunFam" id="2.60.40.820:FF:000010">
    <property type="entry name" value="T-box transcription factor TBX6"/>
    <property type="match status" value="1"/>
</dbReference>
<dbReference type="Ensembl" id="ENSOABT00000008351.2">
    <property type="protein sequence ID" value="ENSOABP00000008052.1"/>
    <property type="gene ID" value="ENSOABG00000004408.2"/>
</dbReference>
<keyword evidence="4 7" id="KW-0238">DNA-binding</keyword>
<reference evidence="10" key="2">
    <citation type="submission" date="2025-09" db="UniProtKB">
        <authorList>
            <consortium name="Ensembl"/>
        </authorList>
    </citation>
    <scope>IDENTIFICATION</scope>
</reference>
<dbReference type="SUPFAM" id="SSF49417">
    <property type="entry name" value="p53-like transcription factors"/>
    <property type="match status" value="1"/>
</dbReference>
<dbReference type="InterPro" id="IPR046360">
    <property type="entry name" value="T-box_DNA-bd"/>
</dbReference>
<sequence length="604" mass="65750">MLSMEMFPGLTLGPQRIGDCFYREREAPVHIPLFPPACEVAAKALPPRLLAPPPPTPISNEAATTTPKDEVKMELENSSLWKQFSSVGTEMIITKKGRRMFPGLKLKLSGLNPSLRYILLLDIVPVDNSRYRFQGGGWQAVGAAEARLPDRVFIHPDSPATGAHWQSRTISFHYAKLTNNTLDTQGHIILHSLHRYQPRIHVIEARDVLRWGGGQHSFVFPETQFITVTAYQNSKVPLTETLIHLIYKRFFINSNPFAKGFREDGMNMNCDPCDSTELLQQPPATGADLQALALASLPALPETSCGFRAGDTSYQDALVPEQSLDLGQDFMASQMSDISITLASGIQELPGSEKANSMIESSAAFMYPNIAATNPSPTLSTAQPFPSQNQPPAPALSCSLPMHASSTSFAPPSVPPQMQNLPFSHVSPSPAHPALHLPNLTHQAQAPSLAAATAFPPSSFSYPPSTLPHPPFQPSSCLAVASSFQQSVTPAATLPPVAHNPSTSSSTPSYPAVEIGAVPQFNPAPPYRPEMVRHHPSLLPQLDPSLAPSASNPALYPAFKSYPLRLCQDPHPSLTIPFRHLYRQQHGHSLSQGSYLEMSTRPMF</sequence>
<evidence type="ECO:0000256" key="7">
    <source>
        <dbReference type="PROSITE-ProRule" id="PRU00201"/>
    </source>
</evidence>
<dbReference type="InterPro" id="IPR036960">
    <property type="entry name" value="T-box_sf"/>
</dbReference>
<dbReference type="GO" id="GO:0000978">
    <property type="term" value="F:RNA polymerase II cis-regulatory region sequence-specific DNA binding"/>
    <property type="evidence" value="ECO:0007669"/>
    <property type="project" value="InterPro"/>
</dbReference>
<evidence type="ECO:0000256" key="5">
    <source>
        <dbReference type="ARBA" id="ARBA00023163"/>
    </source>
</evidence>
<dbReference type="OMA" id="IPFRHLY"/>
<dbReference type="GO" id="GO:0001756">
    <property type="term" value="P:somitogenesis"/>
    <property type="evidence" value="ECO:0007669"/>
    <property type="project" value="TreeGrafter"/>
</dbReference>
<reference evidence="10" key="1">
    <citation type="submission" date="2025-08" db="UniProtKB">
        <authorList>
            <consortium name="Ensembl"/>
        </authorList>
    </citation>
    <scope>IDENTIFICATION</scope>
</reference>
<keyword evidence="2" id="KW-0217">Developmental protein</keyword>
<evidence type="ECO:0000256" key="3">
    <source>
        <dbReference type="ARBA" id="ARBA00023015"/>
    </source>
</evidence>
<dbReference type="GO" id="GO:0045893">
    <property type="term" value="P:positive regulation of DNA-templated transcription"/>
    <property type="evidence" value="ECO:0007669"/>
    <property type="project" value="InterPro"/>
</dbReference>
<evidence type="ECO:0000313" key="11">
    <source>
        <dbReference type="Proteomes" id="UP000472276"/>
    </source>
</evidence>
<dbReference type="Gene3D" id="2.60.40.820">
    <property type="entry name" value="Transcription factor, T-box"/>
    <property type="match status" value="1"/>
</dbReference>
<dbReference type="PANTHER" id="PTHR11267:SF197">
    <property type="entry name" value="T-BOX TRANSCRIPTION FACTOR TBX6"/>
    <property type="match status" value="1"/>
</dbReference>
<keyword evidence="11" id="KW-1185">Reference proteome</keyword>
<evidence type="ECO:0000256" key="8">
    <source>
        <dbReference type="SAM" id="MobiDB-lite"/>
    </source>
</evidence>
<dbReference type="Pfam" id="PF00907">
    <property type="entry name" value="T-box"/>
    <property type="match status" value="1"/>
</dbReference>
<dbReference type="InterPro" id="IPR001699">
    <property type="entry name" value="TF_T-box"/>
</dbReference>
<dbReference type="InterPro" id="IPR008967">
    <property type="entry name" value="p53-like_TF_DNA-bd_sf"/>
</dbReference>
<dbReference type="PANTHER" id="PTHR11267">
    <property type="entry name" value="T-BOX PROTEIN-RELATED"/>
    <property type="match status" value="1"/>
</dbReference>
<dbReference type="GO" id="GO:0000981">
    <property type="term" value="F:DNA-binding transcription factor activity, RNA polymerase II-specific"/>
    <property type="evidence" value="ECO:0007669"/>
    <property type="project" value="TreeGrafter"/>
</dbReference>
<name>A0A668RTT1_OREAU</name>
<protein>
    <recommendedName>
        <fullName evidence="9">T-box domain-containing protein</fullName>
    </recommendedName>
</protein>
<dbReference type="GO" id="GO:0005634">
    <property type="term" value="C:nucleus"/>
    <property type="evidence" value="ECO:0007669"/>
    <property type="project" value="UniProtKB-SubCell"/>
</dbReference>
<evidence type="ECO:0000256" key="6">
    <source>
        <dbReference type="ARBA" id="ARBA00023242"/>
    </source>
</evidence>
<feature type="compositionally biased region" description="Polar residues" evidence="8">
    <location>
        <begin position="377"/>
        <end position="388"/>
    </location>
</feature>
<keyword evidence="6 7" id="KW-0539">Nucleus</keyword>
<dbReference type="AlphaFoldDB" id="A0A668RTT1"/>
<evidence type="ECO:0000256" key="4">
    <source>
        <dbReference type="ARBA" id="ARBA00023125"/>
    </source>
</evidence>
<proteinExistence type="predicted"/>
<evidence type="ECO:0000259" key="9">
    <source>
        <dbReference type="PROSITE" id="PS50252"/>
    </source>
</evidence>
<gene>
    <name evidence="10" type="primary">TBX6</name>
</gene>
<dbReference type="PROSITE" id="PS50252">
    <property type="entry name" value="TBOX_3"/>
    <property type="match status" value="1"/>
</dbReference>
<comment type="subcellular location">
    <subcellularLocation>
        <location evidence="1 7">Nucleus</location>
    </subcellularLocation>
</comment>
<evidence type="ECO:0000313" key="10">
    <source>
        <dbReference type="Ensembl" id="ENSOABP00000008052.1"/>
    </source>
</evidence>
<dbReference type="PROSITE" id="PS01283">
    <property type="entry name" value="TBOX_1"/>
    <property type="match status" value="1"/>
</dbReference>